<evidence type="ECO:0000256" key="3">
    <source>
        <dbReference type="ARBA" id="ARBA00022448"/>
    </source>
</evidence>
<comment type="similarity">
    <text evidence="2">Belongs to the bacterial solute-binding protein 5 family.</text>
</comment>
<name>A0ABN2HZD0_9ACTN</name>
<keyword evidence="3" id="KW-0813">Transport</keyword>
<dbReference type="RefSeq" id="WP_211121637.1">
    <property type="nucleotide sequence ID" value="NZ_BAAALR010000047.1"/>
</dbReference>
<proteinExistence type="inferred from homology"/>
<dbReference type="Gene3D" id="3.10.105.10">
    <property type="entry name" value="Dipeptide-binding Protein, Domain 3"/>
    <property type="match status" value="1"/>
</dbReference>
<evidence type="ECO:0000256" key="5">
    <source>
        <dbReference type="SAM" id="SignalP"/>
    </source>
</evidence>
<feature type="chain" id="PRO_5045866532" evidence="5">
    <location>
        <begin position="21"/>
        <end position="502"/>
    </location>
</feature>
<dbReference type="EMBL" id="BAAALR010000047">
    <property type="protein sequence ID" value="GAA1696068.1"/>
    <property type="molecule type" value="Genomic_DNA"/>
</dbReference>
<keyword evidence="4 5" id="KW-0732">Signal</keyword>
<keyword evidence="8" id="KW-1185">Reference proteome</keyword>
<dbReference type="InterPro" id="IPR000914">
    <property type="entry name" value="SBP_5_dom"/>
</dbReference>
<dbReference type="SUPFAM" id="SSF53850">
    <property type="entry name" value="Periplasmic binding protein-like II"/>
    <property type="match status" value="1"/>
</dbReference>
<dbReference type="Proteomes" id="UP001499947">
    <property type="component" value="Unassembled WGS sequence"/>
</dbReference>
<dbReference type="Pfam" id="PF00496">
    <property type="entry name" value="SBP_bac_5"/>
    <property type="match status" value="1"/>
</dbReference>
<gene>
    <name evidence="7" type="ORF">GCM10009680_40210</name>
</gene>
<dbReference type="InterPro" id="IPR039424">
    <property type="entry name" value="SBP_5"/>
</dbReference>
<dbReference type="PANTHER" id="PTHR30290">
    <property type="entry name" value="PERIPLASMIC BINDING COMPONENT OF ABC TRANSPORTER"/>
    <property type="match status" value="1"/>
</dbReference>
<reference evidence="7 8" key="1">
    <citation type="journal article" date="2019" name="Int. J. Syst. Evol. Microbiol.">
        <title>The Global Catalogue of Microorganisms (GCM) 10K type strain sequencing project: providing services to taxonomists for standard genome sequencing and annotation.</title>
        <authorList>
            <consortium name="The Broad Institute Genomics Platform"/>
            <consortium name="The Broad Institute Genome Sequencing Center for Infectious Disease"/>
            <person name="Wu L."/>
            <person name="Ma J."/>
        </authorList>
    </citation>
    <scope>NUCLEOTIDE SEQUENCE [LARGE SCALE GENOMIC DNA]</scope>
    <source>
        <strain evidence="7 8">JCM 13244</strain>
    </source>
</reference>
<evidence type="ECO:0000256" key="2">
    <source>
        <dbReference type="ARBA" id="ARBA00005695"/>
    </source>
</evidence>
<comment type="caution">
    <text evidence="7">The sequence shown here is derived from an EMBL/GenBank/DDBJ whole genome shotgun (WGS) entry which is preliminary data.</text>
</comment>
<organism evidence="7 8">
    <name type="scientific">Streptomyces yatensis</name>
    <dbReference type="NCBI Taxonomy" id="155177"/>
    <lineage>
        <taxon>Bacteria</taxon>
        <taxon>Bacillati</taxon>
        <taxon>Actinomycetota</taxon>
        <taxon>Actinomycetes</taxon>
        <taxon>Kitasatosporales</taxon>
        <taxon>Streptomycetaceae</taxon>
        <taxon>Streptomyces</taxon>
        <taxon>Streptomyces violaceusniger group</taxon>
    </lineage>
</organism>
<evidence type="ECO:0000256" key="1">
    <source>
        <dbReference type="ARBA" id="ARBA00004196"/>
    </source>
</evidence>
<dbReference type="PANTHER" id="PTHR30290:SF10">
    <property type="entry name" value="PERIPLASMIC OLIGOPEPTIDE-BINDING PROTEIN-RELATED"/>
    <property type="match status" value="1"/>
</dbReference>
<feature type="signal peptide" evidence="5">
    <location>
        <begin position="1"/>
        <end position="20"/>
    </location>
</feature>
<comment type="subcellular location">
    <subcellularLocation>
        <location evidence="1">Cell envelope</location>
    </subcellularLocation>
</comment>
<protein>
    <submittedName>
        <fullName evidence="7">ABC transporter substrate-binding protein</fullName>
    </submittedName>
</protein>
<evidence type="ECO:0000256" key="4">
    <source>
        <dbReference type="ARBA" id="ARBA00022729"/>
    </source>
</evidence>
<accession>A0ABN2HZD0</accession>
<evidence type="ECO:0000259" key="6">
    <source>
        <dbReference type="Pfam" id="PF00496"/>
    </source>
</evidence>
<evidence type="ECO:0000313" key="7">
    <source>
        <dbReference type="EMBL" id="GAA1696068.1"/>
    </source>
</evidence>
<sequence length="502" mass="54092">MRRMVMAGVALALVAVPACNGGAGTTASATGDDTLTLSIGNAHTGWDLASAALGDNIQYYEPVFDSLVRLDTKARPRPNLATSWSYDSTRTVLTMKLRKDVRFTDGRALDATAVRKSLLHNKEGTNEAAGKLRAIDSVAAVDPRTVAIHLSAPDPQLVVNLGDPSGMIASPEDLAAKGGPVGSGPYVLDKGATTNGSTYAFTRNPHYWNPKAYPFDKIVIKNISDPTARLNALLGGQVDWARITPQTAQHAKSRGLEVQGHADSVEGLYIWDRTGRIVPALGKVKVRQALNHAFDRESIVEKLNLGYATATSQMATAGSTWYDTSLESNYTYDPAKARKLLAEAGYPHGFTVTMPDVSSVAPGQQVVMTQALEDIGIKVKVDKIPFTRLFTALQSGEYAMSWFKLQSGQPWDFIQSELAKGAAWNPAKDFDPKLNSMIDKAQRAQGAAQTAAFREINAYLQDHAFNAPWDVLDAVQGNSKKIKVTPRAFVSAVPIYDMAPAG</sequence>
<feature type="domain" description="Solute-binding protein family 5" evidence="6">
    <location>
        <begin position="76"/>
        <end position="408"/>
    </location>
</feature>
<dbReference type="Gene3D" id="3.40.190.10">
    <property type="entry name" value="Periplasmic binding protein-like II"/>
    <property type="match status" value="1"/>
</dbReference>
<dbReference type="PIRSF" id="PIRSF002741">
    <property type="entry name" value="MppA"/>
    <property type="match status" value="1"/>
</dbReference>
<dbReference type="InterPro" id="IPR030678">
    <property type="entry name" value="Peptide/Ni-bd"/>
</dbReference>
<evidence type="ECO:0000313" key="8">
    <source>
        <dbReference type="Proteomes" id="UP001499947"/>
    </source>
</evidence>